<evidence type="ECO:0000256" key="1">
    <source>
        <dbReference type="ARBA" id="ARBA00004141"/>
    </source>
</evidence>
<dbReference type="PANTHER" id="PTHR32322">
    <property type="entry name" value="INNER MEMBRANE TRANSPORTER"/>
    <property type="match status" value="1"/>
</dbReference>
<gene>
    <name evidence="8" type="ORF">SAMN05661099_2065</name>
</gene>
<keyword evidence="4 6" id="KW-1133">Transmembrane helix</keyword>
<comment type="subcellular location">
    <subcellularLocation>
        <location evidence="1">Membrane</location>
        <topology evidence="1">Multi-pass membrane protein</topology>
    </subcellularLocation>
</comment>
<reference evidence="9" key="1">
    <citation type="submission" date="2017-02" db="EMBL/GenBank/DDBJ databases">
        <authorList>
            <person name="Varghese N."/>
            <person name="Submissions S."/>
        </authorList>
    </citation>
    <scope>NUCLEOTIDE SEQUENCE [LARGE SCALE GENOMIC DNA]</scope>
    <source>
        <strain evidence="9">DSM 22385</strain>
    </source>
</reference>
<evidence type="ECO:0000313" key="9">
    <source>
        <dbReference type="Proteomes" id="UP000189981"/>
    </source>
</evidence>
<keyword evidence="3 6" id="KW-0812">Transmembrane</keyword>
<feature type="transmembrane region" description="Helical" evidence="6">
    <location>
        <begin position="12"/>
        <end position="32"/>
    </location>
</feature>
<evidence type="ECO:0000256" key="3">
    <source>
        <dbReference type="ARBA" id="ARBA00022692"/>
    </source>
</evidence>
<comment type="similarity">
    <text evidence="2">Belongs to the EamA transporter family.</text>
</comment>
<evidence type="ECO:0000256" key="6">
    <source>
        <dbReference type="SAM" id="Phobius"/>
    </source>
</evidence>
<feature type="domain" description="EamA" evidence="7">
    <location>
        <begin position="14"/>
        <end position="146"/>
    </location>
</feature>
<dbReference type="PANTHER" id="PTHR32322:SF2">
    <property type="entry name" value="EAMA DOMAIN-CONTAINING PROTEIN"/>
    <property type="match status" value="1"/>
</dbReference>
<dbReference type="RefSeq" id="WP_079702601.1">
    <property type="nucleotide sequence ID" value="NZ_FUYR01000002.1"/>
</dbReference>
<feature type="transmembrane region" description="Helical" evidence="6">
    <location>
        <begin position="159"/>
        <end position="181"/>
    </location>
</feature>
<dbReference type="EMBL" id="FUYR01000002">
    <property type="protein sequence ID" value="SKB64902.1"/>
    <property type="molecule type" value="Genomic_DNA"/>
</dbReference>
<protein>
    <submittedName>
        <fullName evidence="8">Permease of the drug/metabolite transporter (DMT) superfamily</fullName>
    </submittedName>
</protein>
<proteinExistence type="inferred from homology"/>
<evidence type="ECO:0000256" key="4">
    <source>
        <dbReference type="ARBA" id="ARBA00022989"/>
    </source>
</evidence>
<keyword evidence="9" id="KW-1185">Reference proteome</keyword>
<feature type="transmembrane region" description="Helical" evidence="6">
    <location>
        <begin position="100"/>
        <end position="118"/>
    </location>
</feature>
<organism evidence="8 9">
    <name type="scientific">Daejeonella lutea</name>
    <dbReference type="NCBI Taxonomy" id="572036"/>
    <lineage>
        <taxon>Bacteria</taxon>
        <taxon>Pseudomonadati</taxon>
        <taxon>Bacteroidota</taxon>
        <taxon>Sphingobacteriia</taxon>
        <taxon>Sphingobacteriales</taxon>
        <taxon>Sphingobacteriaceae</taxon>
        <taxon>Daejeonella</taxon>
    </lineage>
</organism>
<feature type="transmembrane region" description="Helical" evidence="6">
    <location>
        <begin position="284"/>
        <end position="303"/>
    </location>
</feature>
<evidence type="ECO:0000313" key="8">
    <source>
        <dbReference type="EMBL" id="SKB64902.1"/>
    </source>
</evidence>
<feature type="transmembrane region" description="Helical" evidence="6">
    <location>
        <begin position="232"/>
        <end position="250"/>
    </location>
</feature>
<evidence type="ECO:0000256" key="5">
    <source>
        <dbReference type="ARBA" id="ARBA00023136"/>
    </source>
</evidence>
<evidence type="ECO:0000256" key="2">
    <source>
        <dbReference type="ARBA" id="ARBA00007362"/>
    </source>
</evidence>
<feature type="transmembrane region" description="Helical" evidence="6">
    <location>
        <begin position="193"/>
        <end position="212"/>
    </location>
</feature>
<dbReference type="SUPFAM" id="SSF103481">
    <property type="entry name" value="Multidrug resistance efflux transporter EmrE"/>
    <property type="match status" value="2"/>
</dbReference>
<dbReference type="GO" id="GO:0016020">
    <property type="term" value="C:membrane"/>
    <property type="evidence" value="ECO:0007669"/>
    <property type="project" value="UniProtKB-SubCell"/>
</dbReference>
<accession>A0A1T5CZJ2</accession>
<name>A0A1T5CZJ2_9SPHI</name>
<dbReference type="STRING" id="572036.SAMN05661099_2065"/>
<feature type="transmembrane region" description="Helical" evidence="6">
    <location>
        <begin position="130"/>
        <end position="147"/>
    </location>
</feature>
<dbReference type="Pfam" id="PF00892">
    <property type="entry name" value="EamA"/>
    <property type="match status" value="2"/>
</dbReference>
<keyword evidence="5 6" id="KW-0472">Membrane</keyword>
<dbReference type="InterPro" id="IPR050638">
    <property type="entry name" value="AA-Vitamin_Transporters"/>
</dbReference>
<feature type="transmembrane region" description="Helical" evidence="6">
    <location>
        <begin position="44"/>
        <end position="64"/>
    </location>
</feature>
<evidence type="ECO:0000259" key="7">
    <source>
        <dbReference type="Pfam" id="PF00892"/>
    </source>
</evidence>
<dbReference type="InterPro" id="IPR000620">
    <property type="entry name" value="EamA_dom"/>
</dbReference>
<feature type="transmembrane region" description="Helical" evidence="6">
    <location>
        <begin position="262"/>
        <end position="278"/>
    </location>
</feature>
<dbReference type="Proteomes" id="UP000189981">
    <property type="component" value="Unassembled WGS sequence"/>
</dbReference>
<sequence length="317" mass="34057">MTASTTKSASPIMVIIAFAIVYIVWGSTYFFIEKAVAEFPPFMLGAMRFLMAGICLTAWCIIKGEKLFGIPNIKHAIISGVLLLFFGNGIIIWVEQSVPSGLASITVSSAPLWFVLLDQPKWAENFRSRSIILGMIIGLAGVLMLFSEQVSASIKGSGGVGIGTMALLILASIAWAGGSLYSKYKSSQGSTMVNTSWQMMAAGIAFLPGMLVRGEINGFDFSAVSTGAWLSVFYLVFLGSIAGFSAYVWLLKVRPAMQVSTYAYVNPVVAVLLALIFANEKITLIQILGLVTILGSVLLINMAKYRREKLAAMSKAA</sequence>
<feature type="domain" description="EamA" evidence="7">
    <location>
        <begin position="165"/>
        <end position="301"/>
    </location>
</feature>
<feature type="transmembrane region" description="Helical" evidence="6">
    <location>
        <begin position="76"/>
        <end position="94"/>
    </location>
</feature>
<dbReference type="InterPro" id="IPR037185">
    <property type="entry name" value="EmrE-like"/>
</dbReference>
<dbReference type="AlphaFoldDB" id="A0A1T5CZJ2"/>